<reference evidence="2" key="1">
    <citation type="journal article" date="2021" name="PeerJ">
        <title>Extensive microbial diversity within the chicken gut microbiome revealed by metagenomics and culture.</title>
        <authorList>
            <person name="Gilroy R."/>
            <person name="Ravi A."/>
            <person name="Getino M."/>
            <person name="Pursley I."/>
            <person name="Horton D.L."/>
            <person name="Alikhan N.F."/>
            <person name="Baker D."/>
            <person name="Gharbi K."/>
            <person name="Hall N."/>
            <person name="Watson M."/>
            <person name="Adriaenssens E.M."/>
            <person name="Foster-Nyarko E."/>
            <person name="Jarju S."/>
            <person name="Secka A."/>
            <person name="Antonio M."/>
            <person name="Oren A."/>
            <person name="Chaudhuri R.R."/>
            <person name="La Ragione R."/>
            <person name="Hildebrand F."/>
            <person name="Pallen M.J."/>
        </authorList>
    </citation>
    <scope>NUCLEOTIDE SEQUENCE</scope>
    <source>
        <strain evidence="2">ChiSjej5B23-2810</strain>
    </source>
</reference>
<keyword evidence="1" id="KW-0812">Transmembrane</keyword>
<keyword evidence="1" id="KW-1133">Transmembrane helix</keyword>
<proteinExistence type="predicted"/>
<feature type="transmembrane region" description="Helical" evidence="1">
    <location>
        <begin position="35"/>
        <end position="56"/>
    </location>
</feature>
<protein>
    <submittedName>
        <fullName evidence="2">DUF1294 domain-containing protein</fullName>
    </submittedName>
</protein>
<evidence type="ECO:0000256" key="1">
    <source>
        <dbReference type="SAM" id="Phobius"/>
    </source>
</evidence>
<sequence length="92" mass="10097">MLGSVVLFYLAGVNLAAFAAFGIDKWKAVRRRWRIPEATLLGLCLLGGALGGLAGMRLFHHKTRKARFFVGVPVMLVLQLGLGAALLFFLRR</sequence>
<accession>A0A9D2T4D4</accession>
<keyword evidence="1" id="KW-0472">Membrane</keyword>
<dbReference type="Pfam" id="PF06961">
    <property type="entry name" value="DUF1294"/>
    <property type="match status" value="1"/>
</dbReference>
<name>A0A9D2T4D4_9FIRM</name>
<dbReference type="EMBL" id="DWWN01000017">
    <property type="protein sequence ID" value="HJC44986.1"/>
    <property type="molecule type" value="Genomic_DNA"/>
</dbReference>
<reference evidence="2" key="2">
    <citation type="submission" date="2021-04" db="EMBL/GenBank/DDBJ databases">
        <authorList>
            <person name="Gilroy R."/>
        </authorList>
    </citation>
    <scope>NUCLEOTIDE SEQUENCE</scope>
    <source>
        <strain evidence="2">ChiSjej5B23-2810</strain>
    </source>
</reference>
<comment type="caution">
    <text evidence="2">The sequence shown here is derived from an EMBL/GenBank/DDBJ whole genome shotgun (WGS) entry which is preliminary data.</text>
</comment>
<evidence type="ECO:0000313" key="3">
    <source>
        <dbReference type="Proteomes" id="UP000823906"/>
    </source>
</evidence>
<gene>
    <name evidence="2" type="ORF">H9703_02425</name>
</gene>
<feature type="transmembrane region" description="Helical" evidence="1">
    <location>
        <begin position="68"/>
        <end position="90"/>
    </location>
</feature>
<dbReference type="Proteomes" id="UP000823906">
    <property type="component" value="Unassembled WGS sequence"/>
</dbReference>
<evidence type="ECO:0000313" key="2">
    <source>
        <dbReference type="EMBL" id="HJC44986.1"/>
    </source>
</evidence>
<dbReference type="AlphaFoldDB" id="A0A9D2T4D4"/>
<feature type="transmembrane region" description="Helical" evidence="1">
    <location>
        <begin position="6"/>
        <end position="23"/>
    </location>
</feature>
<dbReference type="InterPro" id="IPR010718">
    <property type="entry name" value="DUF1294"/>
</dbReference>
<organism evidence="2 3">
    <name type="scientific">Candidatus Faecalibacterium faecigallinarum</name>
    <dbReference type="NCBI Taxonomy" id="2838577"/>
    <lineage>
        <taxon>Bacteria</taxon>
        <taxon>Bacillati</taxon>
        <taxon>Bacillota</taxon>
        <taxon>Clostridia</taxon>
        <taxon>Eubacteriales</taxon>
        <taxon>Oscillospiraceae</taxon>
        <taxon>Faecalibacterium</taxon>
    </lineage>
</organism>